<dbReference type="SUPFAM" id="SSF103473">
    <property type="entry name" value="MFS general substrate transporter"/>
    <property type="match status" value="1"/>
</dbReference>
<evidence type="ECO:0000313" key="9">
    <source>
        <dbReference type="Proteomes" id="UP000030460"/>
    </source>
</evidence>
<keyword evidence="3 6" id="KW-0812">Transmembrane</keyword>
<dbReference type="InterPro" id="IPR020846">
    <property type="entry name" value="MFS_dom"/>
</dbReference>
<dbReference type="PROSITE" id="PS50850">
    <property type="entry name" value="MFS"/>
    <property type="match status" value="1"/>
</dbReference>
<evidence type="ECO:0000256" key="4">
    <source>
        <dbReference type="ARBA" id="ARBA00022989"/>
    </source>
</evidence>
<gene>
    <name evidence="8" type="ORF">NH14_027955</name>
</gene>
<keyword evidence="2" id="KW-1003">Cell membrane</keyword>
<dbReference type="PANTHER" id="PTHR43124">
    <property type="entry name" value="PURINE EFFLUX PUMP PBUE"/>
    <property type="match status" value="1"/>
</dbReference>
<dbReference type="Gene3D" id="1.20.1250.20">
    <property type="entry name" value="MFS general substrate transporter like domains"/>
    <property type="match status" value="1"/>
</dbReference>
<reference evidence="8" key="2">
    <citation type="submission" date="2020-04" db="EMBL/GenBank/DDBJ databases">
        <authorList>
            <person name="Alexandrino P."/>
            <person name="Mendonca T."/>
            <person name="Guaman L."/>
            <person name="Cherix J."/>
            <person name="Lozano-Sakalauskas G."/>
            <person name="Fujita A."/>
            <person name="Filho E.R."/>
            <person name="Long P."/>
            <person name="Padilla G."/>
            <person name="Taciro M.K."/>
            <person name="Gomez J.G."/>
            <person name="Silva L.F."/>
            <person name="Torres M."/>
        </authorList>
    </citation>
    <scope>NUCLEOTIDE SEQUENCE</scope>
    <source>
        <strain evidence="8">LMG 19450</strain>
    </source>
</reference>
<feature type="transmembrane region" description="Helical" evidence="6">
    <location>
        <begin position="151"/>
        <end position="171"/>
    </location>
</feature>
<feature type="transmembrane region" description="Helical" evidence="6">
    <location>
        <begin position="258"/>
        <end position="280"/>
    </location>
</feature>
<evidence type="ECO:0000256" key="2">
    <source>
        <dbReference type="ARBA" id="ARBA00022475"/>
    </source>
</evidence>
<dbReference type="InterPro" id="IPR036259">
    <property type="entry name" value="MFS_trans_sf"/>
</dbReference>
<dbReference type="OrthoDB" id="9807274at2"/>
<accession>A0A8T6ZMY3</accession>
<keyword evidence="4 6" id="KW-1133">Transmembrane helix</keyword>
<feature type="transmembrane region" description="Helical" evidence="6">
    <location>
        <begin position="312"/>
        <end position="336"/>
    </location>
</feature>
<keyword evidence="5 6" id="KW-0472">Membrane</keyword>
<evidence type="ECO:0000256" key="3">
    <source>
        <dbReference type="ARBA" id="ARBA00022692"/>
    </source>
</evidence>
<feature type="transmembrane region" description="Helical" evidence="6">
    <location>
        <begin position="183"/>
        <end position="202"/>
    </location>
</feature>
<dbReference type="GO" id="GO:0022857">
    <property type="term" value="F:transmembrane transporter activity"/>
    <property type="evidence" value="ECO:0007669"/>
    <property type="project" value="InterPro"/>
</dbReference>
<dbReference type="AlphaFoldDB" id="A0A8T6ZMY3"/>
<protein>
    <submittedName>
        <fullName evidence="8">MFS transporter</fullName>
    </submittedName>
</protein>
<proteinExistence type="predicted"/>
<evidence type="ECO:0000313" key="8">
    <source>
        <dbReference type="EMBL" id="NLP64909.1"/>
    </source>
</evidence>
<dbReference type="Proteomes" id="UP000030460">
    <property type="component" value="Unassembled WGS sequence"/>
</dbReference>
<evidence type="ECO:0000256" key="1">
    <source>
        <dbReference type="ARBA" id="ARBA00004651"/>
    </source>
</evidence>
<evidence type="ECO:0000259" key="7">
    <source>
        <dbReference type="PROSITE" id="PS50850"/>
    </source>
</evidence>
<keyword evidence="9" id="KW-1185">Reference proteome</keyword>
<evidence type="ECO:0000256" key="6">
    <source>
        <dbReference type="SAM" id="Phobius"/>
    </source>
</evidence>
<feature type="transmembrane region" description="Helical" evidence="6">
    <location>
        <begin position="348"/>
        <end position="367"/>
    </location>
</feature>
<feature type="transmembrane region" description="Helical" evidence="6">
    <location>
        <begin position="118"/>
        <end position="139"/>
    </location>
</feature>
<feature type="transmembrane region" description="Helical" evidence="6">
    <location>
        <begin position="24"/>
        <end position="49"/>
    </location>
</feature>
<sequence length="403" mass="41392">MNDNVAGHGPNAIAELSRYRRAMLVAVLISSGPLMGLIIVGVAPILPMLAHEYGGDAKAAWIAQLLLTVPSAGIMLGGPLTGWLVERFGPRRVMTYGLASYIVAGGIGMITLEPHILLPARFVAGLGAVAVATASMAVLGAEFEEGERAKILGYQGAVGSLFGIVGVLLAGEIAEGFGIKANFALYLGAAIVLGMAVAAMPLRLTKAPRKSTDAPSSQLLLGLWPLYFLYTLIFCASFMPSVQLGFLLTVDGVTSVAIISRVLAGSAIGTAAGSWAFSILGSKIGHGFASIIALVLWSAGLLAIGMRPGVVWTSAGAVVTGIGFGLFMPYAASLLLRKAAPEVRGRAMGLFYTAIYLGDFVSPFMTMPIRDAIGVHGLFSVTGGAIGVAALIKAAAGSRRGAC</sequence>
<dbReference type="RefSeq" id="WP_084225780.1">
    <property type="nucleotide sequence ID" value="NZ_CADFGF010000014.1"/>
</dbReference>
<organism evidence="8 9">
    <name type="scientific">Paraburkholderia sacchari</name>
    <dbReference type="NCBI Taxonomy" id="159450"/>
    <lineage>
        <taxon>Bacteria</taxon>
        <taxon>Pseudomonadati</taxon>
        <taxon>Pseudomonadota</taxon>
        <taxon>Betaproteobacteria</taxon>
        <taxon>Burkholderiales</taxon>
        <taxon>Burkholderiaceae</taxon>
        <taxon>Paraburkholderia</taxon>
    </lineage>
</organism>
<dbReference type="EMBL" id="JTDB02000010">
    <property type="protein sequence ID" value="NLP64909.1"/>
    <property type="molecule type" value="Genomic_DNA"/>
</dbReference>
<feature type="transmembrane region" description="Helical" evidence="6">
    <location>
        <begin position="93"/>
        <end position="112"/>
    </location>
</feature>
<feature type="domain" description="Major facilitator superfamily (MFS) profile" evidence="7">
    <location>
        <begin position="24"/>
        <end position="401"/>
    </location>
</feature>
<feature type="transmembrane region" description="Helical" evidence="6">
    <location>
        <begin position="61"/>
        <end position="81"/>
    </location>
</feature>
<feature type="transmembrane region" description="Helical" evidence="6">
    <location>
        <begin position="287"/>
        <end position="306"/>
    </location>
</feature>
<dbReference type="GO" id="GO:0005886">
    <property type="term" value="C:plasma membrane"/>
    <property type="evidence" value="ECO:0007669"/>
    <property type="project" value="UniProtKB-SubCell"/>
</dbReference>
<name>A0A8T6ZMY3_9BURK</name>
<feature type="transmembrane region" description="Helical" evidence="6">
    <location>
        <begin position="373"/>
        <end position="392"/>
    </location>
</feature>
<dbReference type="PANTHER" id="PTHR43124:SF3">
    <property type="entry name" value="CHLORAMPHENICOL EFFLUX PUMP RV0191"/>
    <property type="match status" value="1"/>
</dbReference>
<reference evidence="8" key="1">
    <citation type="journal article" date="2015" name="Genome Announc.">
        <title>Draft Genome Sequence of the Polyhydroxyalkanoate-Producing Bacterium Burkholderia sacchari LMG 19450 Isolated from Brazilian Sugarcane Plantation Soil.</title>
        <authorList>
            <person name="Alexandrino P.M."/>
            <person name="Mendonca T.T."/>
            <person name="Guaman Bautista L.P."/>
            <person name="Cherix J."/>
            <person name="Lozano-Sakalauskas G.C."/>
            <person name="Fujita A."/>
            <person name="Ramos Filho E."/>
            <person name="Long P."/>
            <person name="Padilla G."/>
            <person name="Taciro M.K."/>
            <person name="Gomez J.G."/>
            <person name="Silva L.F."/>
        </authorList>
    </citation>
    <scope>NUCLEOTIDE SEQUENCE</scope>
    <source>
        <strain evidence="8">LMG 19450</strain>
    </source>
</reference>
<comment type="subcellular location">
    <subcellularLocation>
        <location evidence="1">Cell membrane</location>
        <topology evidence="1">Multi-pass membrane protein</topology>
    </subcellularLocation>
</comment>
<evidence type="ECO:0000256" key="5">
    <source>
        <dbReference type="ARBA" id="ARBA00023136"/>
    </source>
</evidence>
<feature type="transmembrane region" description="Helical" evidence="6">
    <location>
        <begin position="223"/>
        <end position="246"/>
    </location>
</feature>
<dbReference type="InterPro" id="IPR011701">
    <property type="entry name" value="MFS"/>
</dbReference>
<comment type="caution">
    <text evidence="8">The sequence shown here is derived from an EMBL/GenBank/DDBJ whole genome shotgun (WGS) entry which is preliminary data.</text>
</comment>
<dbReference type="InterPro" id="IPR050189">
    <property type="entry name" value="MFS_Efflux_Transporters"/>
</dbReference>
<dbReference type="Pfam" id="PF07690">
    <property type="entry name" value="MFS_1"/>
    <property type="match status" value="1"/>
</dbReference>